<protein>
    <recommendedName>
        <fullName evidence="3">DinB-like domain-containing protein</fullName>
    </recommendedName>
</protein>
<dbReference type="EMBL" id="LWBP01000156">
    <property type="protein sequence ID" value="OQP60315.1"/>
    <property type="molecule type" value="Genomic_DNA"/>
</dbReference>
<evidence type="ECO:0008006" key="3">
    <source>
        <dbReference type="Google" id="ProtNLM"/>
    </source>
</evidence>
<dbReference type="Proteomes" id="UP000192276">
    <property type="component" value="Unassembled WGS sequence"/>
</dbReference>
<gene>
    <name evidence="1" type="ORF">A4R26_20375</name>
</gene>
<comment type="caution">
    <text evidence="1">The sequence shown here is derived from an EMBL/GenBank/DDBJ whole genome shotgun (WGS) entry which is preliminary data.</text>
</comment>
<accession>A0A1V9FPN3</accession>
<dbReference type="STRING" id="550983.A4R26_20375"/>
<dbReference type="OrthoDB" id="1162179at2"/>
<dbReference type="PANTHER" id="PTHR39473">
    <property type="match status" value="1"/>
</dbReference>
<dbReference type="PANTHER" id="PTHR39473:SF1">
    <property type="entry name" value="DINB-LIKE DOMAIN-CONTAINING PROTEIN"/>
    <property type="match status" value="1"/>
</dbReference>
<dbReference type="RefSeq" id="WP_081164424.1">
    <property type="nucleotide sequence ID" value="NZ_LWBP01000156.1"/>
</dbReference>
<reference evidence="2" key="1">
    <citation type="submission" date="2016-04" db="EMBL/GenBank/DDBJ databases">
        <authorList>
            <person name="Chen L."/>
            <person name="Zhuang W."/>
            <person name="Wang G."/>
        </authorList>
    </citation>
    <scope>NUCLEOTIDE SEQUENCE [LARGE SCALE GENOMIC DNA]</scope>
    <source>
        <strain evidence="2">208</strain>
    </source>
</reference>
<evidence type="ECO:0000313" key="1">
    <source>
        <dbReference type="EMBL" id="OQP60315.1"/>
    </source>
</evidence>
<keyword evidence="2" id="KW-1185">Reference proteome</keyword>
<evidence type="ECO:0000313" key="2">
    <source>
        <dbReference type="Proteomes" id="UP000192276"/>
    </source>
</evidence>
<sequence>MQLQQAVNTIFVQLSDSLGQLSSLQYSQPCSTLFNNTIGQHVRHIIELFQCLENGYESGIVNYEKRKRDTLIESDKELAGRLLLEIHRGLGKPNKTLTLEASYDEHASEPIAIETNYFREVAYNLEHTIHHMALIRVGINEISNIQLPDDFGVASSTVKYRKQCAQ</sequence>
<proteinExistence type="predicted"/>
<organism evidence="1 2">
    <name type="scientific">Niastella populi</name>
    <dbReference type="NCBI Taxonomy" id="550983"/>
    <lineage>
        <taxon>Bacteria</taxon>
        <taxon>Pseudomonadati</taxon>
        <taxon>Bacteroidota</taxon>
        <taxon>Chitinophagia</taxon>
        <taxon>Chitinophagales</taxon>
        <taxon>Chitinophagaceae</taxon>
        <taxon>Niastella</taxon>
    </lineage>
</organism>
<dbReference type="AlphaFoldDB" id="A0A1V9FPN3"/>
<name>A0A1V9FPN3_9BACT</name>